<dbReference type="SUPFAM" id="SSF50800">
    <property type="entry name" value="PK beta-barrel domain-like"/>
    <property type="match status" value="1"/>
</dbReference>
<comment type="caution">
    <text evidence="2">The sequence shown here is derived from an EMBL/GenBank/DDBJ whole genome shotgun (WGS) entry which is preliminary data.</text>
</comment>
<keyword evidence="3" id="KW-1185">Reference proteome</keyword>
<proteinExistence type="predicted"/>
<name>A0ABV4I2J4_9ACTN</name>
<dbReference type="InterPro" id="IPR011037">
    <property type="entry name" value="Pyrv_Knase-like_insert_dom_sf"/>
</dbReference>
<dbReference type="RefSeq" id="WP_370719000.1">
    <property type="nucleotide sequence ID" value="NZ_JBGGTQ010000005.1"/>
</dbReference>
<sequence length="194" mass="19711">MSVTGALREIHLFPVKSAGGISPDAARVGLDGLDGDRSHAVVDDLGRVLAAKRTPGLRELRVRGDGSGPPVLLVPGDEDLATFLGVPGAHLAPVPGGARQVEAVHVVTLRQRADPVAGDTSRANLVLDLDLDLGSDPDLGLAPGGRLRVGAALLEVVGVPRHCGGVFARVVEPGALRVGDVVETGVGPARSTHG</sequence>
<evidence type="ECO:0000313" key="2">
    <source>
        <dbReference type="EMBL" id="MEZ0492905.1"/>
    </source>
</evidence>
<organism evidence="2 3">
    <name type="scientific">Kineococcus mangrovi</name>
    <dbReference type="NCBI Taxonomy" id="1660183"/>
    <lineage>
        <taxon>Bacteria</taxon>
        <taxon>Bacillati</taxon>
        <taxon>Actinomycetota</taxon>
        <taxon>Actinomycetes</taxon>
        <taxon>Kineosporiales</taxon>
        <taxon>Kineosporiaceae</taxon>
        <taxon>Kineococcus</taxon>
    </lineage>
</organism>
<evidence type="ECO:0000259" key="1">
    <source>
        <dbReference type="Pfam" id="PF03476"/>
    </source>
</evidence>
<gene>
    <name evidence="2" type="ORF">AB2L28_11750</name>
</gene>
<reference evidence="2 3" key="1">
    <citation type="submission" date="2024-07" db="EMBL/GenBank/DDBJ databases">
        <authorList>
            <person name="Thanompreechachai J."/>
            <person name="Duangmal K."/>
        </authorList>
    </citation>
    <scope>NUCLEOTIDE SEQUENCE [LARGE SCALE GENOMIC DNA]</scope>
    <source>
        <strain evidence="2 3">TBRC 1896</strain>
    </source>
</reference>
<protein>
    <submittedName>
        <fullName evidence="2">MOSC N-terminal beta barrel domain-containing protein</fullName>
    </submittedName>
</protein>
<evidence type="ECO:0000313" key="3">
    <source>
        <dbReference type="Proteomes" id="UP001566476"/>
    </source>
</evidence>
<dbReference type="Proteomes" id="UP001566476">
    <property type="component" value="Unassembled WGS sequence"/>
</dbReference>
<accession>A0ABV4I2J4</accession>
<dbReference type="InterPro" id="IPR005303">
    <property type="entry name" value="MOCOS_middle"/>
</dbReference>
<dbReference type="EMBL" id="JBGGTQ010000005">
    <property type="protein sequence ID" value="MEZ0492905.1"/>
    <property type="molecule type" value="Genomic_DNA"/>
</dbReference>
<feature type="domain" description="Molybdenum cofactor sulfurase middle" evidence="1">
    <location>
        <begin position="6"/>
        <end position="81"/>
    </location>
</feature>
<dbReference type="Pfam" id="PF03476">
    <property type="entry name" value="MOSC_N"/>
    <property type="match status" value="1"/>
</dbReference>